<organism evidence="1 2">
    <name type="scientific">Streptomyces alanosinicus</name>
    <dbReference type="NCBI Taxonomy" id="68171"/>
    <lineage>
        <taxon>Bacteria</taxon>
        <taxon>Bacillati</taxon>
        <taxon>Actinomycetota</taxon>
        <taxon>Actinomycetes</taxon>
        <taxon>Kitasatosporales</taxon>
        <taxon>Streptomycetaceae</taxon>
        <taxon>Streptomyces</taxon>
    </lineage>
</organism>
<sequence>MPIYLPEPEPTRPADGKGYNRLSLNAHMGVGGAQCALQPKSWATLFESRDTRRARWGGFGSCTRRGDCRTCPIMAASLDSSAEQVPFNAGRVLVRVESTFPDDAMFTVEPISTLWMTDRPTDPDYQAHGHKWDWFQLHRLRGWEVGRLHRDEIGEGF</sequence>
<dbReference type="EMBL" id="BMVG01000028">
    <property type="protein sequence ID" value="GHE11455.1"/>
    <property type="molecule type" value="Genomic_DNA"/>
</dbReference>
<keyword evidence="2" id="KW-1185">Reference proteome</keyword>
<gene>
    <name evidence="1" type="ORF">GCM10010339_71390</name>
</gene>
<proteinExistence type="predicted"/>
<protein>
    <submittedName>
        <fullName evidence="1">Uncharacterized protein</fullName>
    </submittedName>
</protein>
<dbReference type="RefSeq" id="WP_189957763.1">
    <property type="nucleotide sequence ID" value="NZ_BMVG01000028.1"/>
</dbReference>
<evidence type="ECO:0000313" key="2">
    <source>
        <dbReference type="Proteomes" id="UP000655443"/>
    </source>
</evidence>
<dbReference type="Proteomes" id="UP000655443">
    <property type="component" value="Unassembled WGS sequence"/>
</dbReference>
<dbReference type="AlphaFoldDB" id="A0A919D672"/>
<comment type="caution">
    <text evidence="1">The sequence shown here is derived from an EMBL/GenBank/DDBJ whole genome shotgun (WGS) entry which is preliminary data.</text>
</comment>
<evidence type="ECO:0000313" key="1">
    <source>
        <dbReference type="EMBL" id="GHE11455.1"/>
    </source>
</evidence>
<reference evidence="1" key="1">
    <citation type="journal article" date="2014" name="Int. J. Syst. Evol. Microbiol.">
        <title>Complete genome sequence of Corynebacterium casei LMG S-19264T (=DSM 44701T), isolated from a smear-ripened cheese.</title>
        <authorList>
            <consortium name="US DOE Joint Genome Institute (JGI-PGF)"/>
            <person name="Walter F."/>
            <person name="Albersmeier A."/>
            <person name="Kalinowski J."/>
            <person name="Ruckert C."/>
        </authorList>
    </citation>
    <scope>NUCLEOTIDE SEQUENCE</scope>
    <source>
        <strain evidence="1">JCM 4714</strain>
    </source>
</reference>
<reference evidence="1" key="2">
    <citation type="submission" date="2020-09" db="EMBL/GenBank/DDBJ databases">
        <authorList>
            <person name="Sun Q."/>
            <person name="Ohkuma M."/>
        </authorList>
    </citation>
    <scope>NUCLEOTIDE SEQUENCE</scope>
    <source>
        <strain evidence="1">JCM 4714</strain>
    </source>
</reference>
<name>A0A919D672_9ACTN</name>
<accession>A0A919D672</accession>